<organism evidence="1 2">
    <name type="scientific">Symbiodinium necroappetens</name>
    <dbReference type="NCBI Taxonomy" id="1628268"/>
    <lineage>
        <taxon>Eukaryota</taxon>
        <taxon>Sar</taxon>
        <taxon>Alveolata</taxon>
        <taxon>Dinophyceae</taxon>
        <taxon>Suessiales</taxon>
        <taxon>Symbiodiniaceae</taxon>
        <taxon>Symbiodinium</taxon>
    </lineage>
</organism>
<comment type="caution">
    <text evidence="1">The sequence shown here is derived from an EMBL/GenBank/DDBJ whole genome shotgun (WGS) entry which is preliminary data.</text>
</comment>
<accession>A0A812VDA8</accession>
<evidence type="ECO:0000313" key="1">
    <source>
        <dbReference type="EMBL" id="CAE7616250.1"/>
    </source>
</evidence>
<feature type="non-terminal residue" evidence="1">
    <location>
        <position position="136"/>
    </location>
</feature>
<dbReference type="EMBL" id="CAJNJA010028989">
    <property type="protein sequence ID" value="CAE7616250.1"/>
    <property type="molecule type" value="Genomic_DNA"/>
</dbReference>
<sequence length="136" mass="15427">EDVKHVRPVLHGLVKEKLLAYLRTGKLHYYRALWNLQTVVLRNLQVESVLDLIPGMESDILDPAHYLTEEFMYQNGQGGCERRDQNQRTSVRIVLAAPAVALQKTHGPQFMNFGNNATALSICIFLKHNEAAKACR</sequence>
<proteinExistence type="predicted"/>
<gene>
    <name evidence="1" type="primary">Psmd10</name>
    <name evidence="1" type="ORF">SNEC2469_LOCUS17497</name>
</gene>
<feature type="non-terminal residue" evidence="1">
    <location>
        <position position="1"/>
    </location>
</feature>
<evidence type="ECO:0000313" key="2">
    <source>
        <dbReference type="Proteomes" id="UP000601435"/>
    </source>
</evidence>
<protein>
    <submittedName>
        <fullName evidence="1">Psmd10 protein</fullName>
    </submittedName>
</protein>
<reference evidence="1" key="1">
    <citation type="submission" date="2021-02" db="EMBL/GenBank/DDBJ databases">
        <authorList>
            <person name="Dougan E. K."/>
            <person name="Rhodes N."/>
            <person name="Thang M."/>
            <person name="Chan C."/>
        </authorList>
    </citation>
    <scope>NUCLEOTIDE SEQUENCE</scope>
</reference>
<keyword evidence="2" id="KW-1185">Reference proteome</keyword>
<dbReference type="AlphaFoldDB" id="A0A812VDA8"/>
<dbReference type="Proteomes" id="UP000601435">
    <property type="component" value="Unassembled WGS sequence"/>
</dbReference>
<name>A0A812VDA8_9DINO</name>
<dbReference type="OrthoDB" id="417263at2759"/>